<evidence type="ECO:0000313" key="2">
    <source>
        <dbReference type="Proteomes" id="UP000024635"/>
    </source>
</evidence>
<name>A0A016SQZ7_9BILA</name>
<reference evidence="2" key="1">
    <citation type="journal article" date="2015" name="Nat. Genet.">
        <title>The genome and transcriptome of the zoonotic hookworm Ancylostoma ceylanicum identify infection-specific gene families.</title>
        <authorList>
            <person name="Schwarz E.M."/>
            <person name="Hu Y."/>
            <person name="Antoshechkin I."/>
            <person name="Miller M.M."/>
            <person name="Sternberg P.W."/>
            <person name="Aroian R.V."/>
        </authorList>
    </citation>
    <scope>NUCLEOTIDE SEQUENCE</scope>
    <source>
        <strain evidence="2">HY135</strain>
    </source>
</reference>
<sequence>MAKILTDPSGNSDVHFEVSSTANVSNSCEAFLSSKKLKRAWYTVRSGVSPDSATTACDGHMDKVKEETPDERGDEFRLAAIYGDVTWQSIRIISTILISYIAESF</sequence>
<comment type="caution">
    <text evidence="1">The sequence shown here is derived from an EMBL/GenBank/DDBJ whole genome shotgun (WGS) entry which is preliminary data.</text>
</comment>
<accession>A0A016SQZ7</accession>
<proteinExistence type="predicted"/>
<protein>
    <submittedName>
        <fullName evidence="1">Uncharacterized protein</fullName>
    </submittedName>
</protein>
<dbReference type="EMBL" id="JARK01001522">
    <property type="protein sequence ID" value="EYB93098.1"/>
    <property type="molecule type" value="Genomic_DNA"/>
</dbReference>
<dbReference type="Proteomes" id="UP000024635">
    <property type="component" value="Unassembled WGS sequence"/>
</dbReference>
<keyword evidence="2" id="KW-1185">Reference proteome</keyword>
<evidence type="ECO:0000313" key="1">
    <source>
        <dbReference type="EMBL" id="EYB93098.1"/>
    </source>
</evidence>
<gene>
    <name evidence="1" type="primary">Acey_s0186.g1076</name>
    <name evidence="1" type="ORF">Y032_0186g1076</name>
</gene>
<dbReference type="AlphaFoldDB" id="A0A016SQZ7"/>
<organism evidence="1 2">
    <name type="scientific">Ancylostoma ceylanicum</name>
    <dbReference type="NCBI Taxonomy" id="53326"/>
    <lineage>
        <taxon>Eukaryota</taxon>
        <taxon>Metazoa</taxon>
        <taxon>Ecdysozoa</taxon>
        <taxon>Nematoda</taxon>
        <taxon>Chromadorea</taxon>
        <taxon>Rhabditida</taxon>
        <taxon>Rhabditina</taxon>
        <taxon>Rhabditomorpha</taxon>
        <taxon>Strongyloidea</taxon>
        <taxon>Ancylostomatidae</taxon>
        <taxon>Ancylostomatinae</taxon>
        <taxon>Ancylostoma</taxon>
    </lineage>
</organism>